<dbReference type="EMBL" id="NOJZ02000007">
    <property type="protein sequence ID" value="RDY23932.1"/>
    <property type="molecule type" value="Genomic_DNA"/>
</dbReference>
<keyword evidence="2" id="KW-1185">Reference proteome</keyword>
<comment type="caution">
    <text evidence="1">The sequence shown here is derived from an EMBL/GenBank/DDBJ whole genome shotgun (WGS) entry which is preliminary data.</text>
</comment>
<evidence type="ECO:0000313" key="2">
    <source>
        <dbReference type="Proteomes" id="UP000243494"/>
    </source>
</evidence>
<accession>A0A371ITX1</accession>
<reference evidence="1 2" key="1">
    <citation type="journal article" date="2017" name="Genome Announc.">
        <title>Draft Genome Sequence of Romboutsia maritimum sp. nov. Strain CCRI-22766(T), Isolated from Coastal Estuarine Mud.</title>
        <authorList>
            <person name="Maheux A.F."/>
            <person name="Boudreau D.K."/>
            <person name="Berube E."/>
            <person name="Boissinot M."/>
            <person name="Raymond F."/>
            <person name="Brodeur S."/>
            <person name="Corbeil J."/>
            <person name="Brightwell G."/>
            <person name="Broda D."/>
            <person name="Omar R.F."/>
            <person name="Bergeron M.G."/>
        </authorList>
    </citation>
    <scope>NUCLEOTIDE SEQUENCE [LARGE SCALE GENOMIC DNA]</scope>
    <source>
        <strain evidence="1 2">CCRI-22766</strain>
    </source>
</reference>
<gene>
    <name evidence="1" type="ORF">CHF27_006155</name>
</gene>
<dbReference type="Proteomes" id="UP000243494">
    <property type="component" value="Unassembled WGS sequence"/>
</dbReference>
<name>A0A371ITX1_9FIRM</name>
<evidence type="ECO:0000313" key="1">
    <source>
        <dbReference type="EMBL" id="RDY23932.1"/>
    </source>
</evidence>
<sequence length="115" mass="13686">MGVIKIKLIKRGLKKDTILHSKKNQKWYKVEGDEVLLLVNEQLQNNKNQVVNNVDWINSKANLFIETIENSKEFYEKNKELKVRLFIKADEGNLYNEYKVSHWYMTDEAIELDLL</sequence>
<protein>
    <submittedName>
        <fullName evidence="1">Uncharacterized protein</fullName>
    </submittedName>
</protein>
<dbReference type="AlphaFoldDB" id="A0A371ITX1"/>
<proteinExistence type="predicted"/>
<organism evidence="1 2">
    <name type="scientific">Romboutsia maritimum</name>
    <dbReference type="NCBI Taxonomy" id="2020948"/>
    <lineage>
        <taxon>Bacteria</taxon>
        <taxon>Bacillati</taxon>
        <taxon>Bacillota</taxon>
        <taxon>Clostridia</taxon>
        <taxon>Peptostreptococcales</taxon>
        <taxon>Peptostreptococcaceae</taxon>
        <taxon>Romboutsia</taxon>
    </lineage>
</organism>